<proteinExistence type="predicted"/>
<dbReference type="RefSeq" id="WP_213104275.1">
    <property type="nucleotide sequence ID" value="NZ_JAGYPM010000006.1"/>
</dbReference>
<organism evidence="1 2">
    <name type="scientific">Cytobacillus citreus</name>
    <dbReference type="NCBI Taxonomy" id="2833586"/>
    <lineage>
        <taxon>Bacteria</taxon>
        <taxon>Bacillati</taxon>
        <taxon>Bacillota</taxon>
        <taxon>Bacilli</taxon>
        <taxon>Bacillales</taxon>
        <taxon>Bacillaceae</taxon>
        <taxon>Cytobacillus</taxon>
    </lineage>
</organism>
<comment type="caution">
    <text evidence="1">The sequence shown here is derived from an EMBL/GenBank/DDBJ whole genome shotgun (WGS) entry which is preliminary data.</text>
</comment>
<dbReference type="EMBL" id="JAGYPM010000006">
    <property type="protein sequence ID" value="MBS4192829.1"/>
    <property type="molecule type" value="Genomic_DNA"/>
</dbReference>
<gene>
    <name evidence="1" type="ORF">KHA94_22110</name>
</gene>
<evidence type="ECO:0000313" key="2">
    <source>
        <dbReference type="Proteomes" id="UP000681027"/>
    </source>
</evidence>
<name>A0ABS5P0R9_9BACI</name>
<reference evidence="1 2" key="1">
    <citation type="submission" date="2021-05" db="EMBL/GenBank/DDBJ databases">
        <title>Novel Bacillus species.</title>
        <authorList>
            <person name="Liu G."/>
        </authorList>
    </citation>
    <scope>NUCLEOTIDE SEQUENCE [LARGE SCALE GENOMIC DNA]</scope>
    <source>
        <strain evidence="1 2">FJAT-49705</strain>
    </source>
</reference>
<keyword evidence="2" id="KW-1185">Reference proteome</keyword>
<accession>A0ABS5P0R9</accession>
<dbReference type="Proteomes" id="UP000681027">
    <property type="component" value="Unassembled WGS sequence"/>
</dbReference>
<sequence length="69" mass="8091">MLQNHFVIETERESIIFENRPDGFYLKGQRVLDIFSITEKLKNFSIEEATSSNQLTGELNVSMDYIYLN</sequence>
<protein>
    <submittedName>
        <fullName evidence="1">Uncharacterized protein</fullName>
    </submittedName>
</protein>
<evidence type="ECO:0000313" key="1">
    <source>
        <dbReference type="EMBL" id="MBS4192829.1"/>
    </source>
</evidence>